<accession>A0A9Q8ZBK3</accession>
<comment type="similarity">
    <text evidence="1">Belongs to the GMC oxidoreductase family.</text>
</comment>
<evidence type="ECO:0000313" key="5">
    <source>
        <dbReference type="Proteomes" id="UP001056012"/>
    </source>
</evidence>
<dbReference type="InterPro" id="IPR012132">
    <property type="entry name" value="GMC_OxRdtase"/>
</dbReference>
<evidence type="ECO:0000313" key="4">
    <source>
        <dbReference type="EMBL" id="USP79201.1"/>
    </source>
</evidence>
<feature type="domain" description="Glucose-methanol-choline oxidoreductase N-terminal" evidence="3">
    <location>
        <begin position="350"/>
        <end position="364"/>
    </location>
</feature>
<feature type="chain" id="PRO_5040435606" evidence="2">
    <location>
        <begin position="18"/>
        <end position="633"/>
    </location>
</feature>
<dbReference type="Proteomes" id="UP001056012">
    <property type="component" value="Chromosome 4"/>
</dbReference>
<dbReference type="GO" id="GO:0016614">
    <property type="term" value="F:oxidoreductase activity, acting on CH-OH group of donors"/>
    <property type="evidence" value="ECO:0007669"/>
    <property type="project" value="InterPro"/>
</dbReference>
<feature type="signal peptide" evidence="2">
    <location>
        <begin position="1"/>
        <end position="17"/>
    </location>
</feature>
<name>A0A9Q8ZBK3_CURCL</name>
<dbReference type="InterPro" id="IPR036188">
    <property type="entry name" value="FAD/NAD-bd_sf"/>
</dbReference>
<dbReference type="PROSITE" id="PS00624">
    <property type="entry name" value="GMC_OXRED_2"/>
    <property type="match status" value="1"/>
</dbReference>
<dbReference type="EMBL" id="CP089277">
    <property type="protein sequence ID" value="USP79201.1"/>
    <property type="molecule type" value="Genomic_DNA"/>
</dbReference>
<dbReference type="Pfam" id="PF00732">
    <property type="entry name" value="GMC_oxred_N"/>
    <property type="match status" value="1"/>
</dbReference>
<dbReference type="SUPFAM" id="SSF54373">
    <property type="entry name" value="FAD-linked reductases, C-terminal domain"/>
    <property type="match status" value="1"/>
</dbReference>
<dbReference type="Pfam" id="PF05199">
    <property type="entry name" value="GMC_oxred_C"/>
    <property type="match status" value="1"/>
</dbReference>
<protein>
    <submittedName>
        <fullName evidence="4">Oxygen-dependent choline dehydrogenase</fullName>
    </submittedName>
</protein>
<evidence type="ECO:0000256" key="1">
    <source>
        <dbReference type="ARBA" id="ARBA00010790"/>
    </source>
</evidence>
<keyword evidence="5" id="KW-1185">Reference proteome</keyword>
<dbReference type="PIRSF" id="PIRSF000137">
    <property type="entry name" value="Alcohol_oxidase"/>
    <property type="match status" value="1"/>
</dbReference>
<dbReference type="Gene3D" id="3.30.560.10">
    <property type="entry name" value="Glucose Oxidase, domain 3"/>
    <property type="match status" value="1"/>
</dbReference>
<dbReference type="PANTHER" id="PTHR11552">
    <property type="entry name" value="GLUCOSE-METHANOL-CHOLINE GMC OXIDOREDUCTASE"/>
    <property type="match status" value="1"/>
</dbReference>
<dbReference type="Gene3D" id="3.50.50.60">
    <property type="entry name" value="FAD/NAD(P)-binding domain"/>
    <property type="match status" value="1"/>
</dbReference>
<proteinExistence type="inferred from homology"/>
<dbReference type="PANTHER" id="PTHR11552:SF80">
    <property type="entry name" value="GMC OXIDOREDUCTASE"/>
    <property type="match status" value="1"/>
</dbReference>
<keyword evidence="2" id="KW-0732">Signal</keyword>
<dbReference type="InterPro" id="IPR000172">
    <property type="entry name" value="GMC_OxRdtase_N"/>
</dbReference>
<dbReference type="OrthoDB" id="269227at2759"/>
<gene>
    <name evidence="4" type="ORF">yc1106_06475</name>
</gene>
<sequence length="633" mass="68928">MILAWSSIAVFATCVIAANTESAEYDYVIIGSGPGGGSLAANLATSGYSVFLIEAGGDGTDEFVEEIPSLNSVAAEAPPHSWSFFVEHFANETQARRDPKYAYLRSNGSYYVGLDPPEDSSPLGILYPRGATLGGSSQVNAMNFAWAPDNEWDYIANLTGDDTWGHEFMRKHLIELENCTYVPHGTPGHGFDGPLVSSMMDPLMTSGITSENVALVVSSLIRETEGIEAGDVQQLAELLVRDINRVDSDRYASNLTFMLPLAVDPTSGSRSSIGKHINDVVEAGHPLTISLHSLATKVLLEECDGKPKAFGVEYMVGEGLYSADRRYNPSQQAEESKTVRARKEVIVSGGTFNTPQILKLSGIGPREELEELEIPVVVDLPAVGNFMQDNYETPIHVRAEVPWQETANIPCTRTFNESDPCFVAWSTNGTGPYSLSGGTFFLTWRSSVSWDEDADLFFLSAAGWGDSGFYPGFSLRQPVPDMWGSSIVKMQTANPSGSVRLQSKDPRQAPKINFNFFSENSEKDLQALEEGVKLMMRVYDDAGIPYTVVSPNPEVEMHQALMDEAFSHHASSSCRMGPADDRNSCVDSKFRVHGVDSLRVVDASVFPRVPGAMPNGPTFTISRKAYAAILEDA</sequence>
<dbReference type="VEuPathDB" id="FungiDB:yc1106_06475"/>
<dbReference type="GO" id="GO:0050660">
    <property type="term" value="F:flavin adenine dinucleotide binding"/>
    <property type="evidence" value="ECO:0007669"/>
    <property type="project" value="InterPro"/>
</dbReference>
<evidence type="ECO:0000256" key="2">
    <source>
        <dbReference type="SAM" id="SignalP"/>
    </source>
</evidence>
<reference evidence="4" key="1">
    <citation type="submission" date="2021-12" db="EMBL/GenBank/DDBJ databases">
        <title>Curvularia clavata genome.</title>
        <authorList>
            <person name="Cao Y."/>
        </authorList>
    </citation>
    <scope>NUCLEOTIDE SEQUENCE</scope>
    <source>
        <strain evidence="4">Yc1106</strain>
    </source>
</reference>
<organism evidence="4 5">
    <name type="scientific">Curvularia clavata</name>
    <dbReference type="NCBI Taxonomy" id="95742"/>
    <lineage>
        <taxon>Eukaryota</taxon>
        <taxon>Fungi</taxon>
        <taxon>Dikarya</taxon>
        <taxon>Ascomycota</taxon>
        <taxon>Pezizomycotina</taxon>
        <taxon>Dothideomycetes</taxon>
        <taxon>Pleosporomycetidae</taxon>
        <taxon>Pleosporales</taxon>
        <taxon>Pleosporineae</taxon>
        <taxon>Pleosporaceae</taxon>
        <taxon>Curvularia</taxon>
    </lineage>
</organism>
<evidence type="ECO:0000259" key="3">
    <source>
        <dbReference type="PROSITE" id="PS00624"/>
    </source>
</evidence>
<dbReference type="AlphaFoldDB" id="A0A9Q8ZBK3"/>
<dbReference type="SUPFAM" id="SSF51905">
    <property type="entry name" value="FAD/NAD(P)-binding domain"/>
    <property type="match status" value="1"/>
</dbReference>
<dbReference type="InterPro" id="IPR007867">
    <property type="entry name" value="GMC_OxRtase_C"/>
</dbReference>